<dbReference type="Pfam" id="PF02224">
    <property type="entry name" value="Cytidylate_kin"/>
    <property type="match status" value="1"/>
</dbReference>
<dbReference type="AlphaFoldDB" id="A0A8J7CD46"/>
<feature type="binding site" evidence="8">
    <location>
        <begin position="7"/>
        <end position="15"/>
    </location>
    <ligand>
        <name>ATP</name>
        <dbReference type="ChEBI" id="CHEBI:30616"/>
    </ligand>
</feature>
<evidence type="ECO:0000256" key="7">
    <source>
        <dbReference type="ARBA" id="ARBA00048478"/>
    </source>
</evidence>
<organism evidence="10 11">
    <name type="scientific">Phaeovibrio sulfidiphilus</name>
    <dbReference type="NCBI Taxonomy" id="1220600"/>
    <lineage>
        <taxon>Bacteria</taxon>
        <taxon>Pseudomonadati</taxon>
        <taxon>Pseudomonadota</taxon>
        <taxon>Alphaproteobacteria</taxon>
        <taxon>Rhodospirillales</taxon>
        <taxon>Rhodospirillaceae</taxon>
        <taxon>Phaeovibrio</taxon>
    </lineage>
</organism>
<evidence type="ECO:0000256" key="3">
    <source>
        <dbReference type="ARBA" id="ARBA00022741"/>
    </source>
</evidence>
<dbReference type="GO" id="GO:0005524">
    <property type="term" value="F:ATP binding"/>
    <property type="evidence" value="ECO:0007669"/>
    <property type="project" value="UniProtKB-UniRule"/>
</dbReference>
<name>A0A8J7CD46_9PROT</name>
<keyword evidence="3 8" id="KW-0547">Nucleotide-binding</keyword>
<evidence type="ECO:0000313" key="11">
    <source>
        <dbReference type="Proteomes" id="UP000631034"/>
    </source>
</evidence>
<comment type="subcellular location">
    <subcellularLocation>
        <location evidence="8">Cytoplasm</location>
    </subcellularLocation>
</comment>
<evidence type="ECO:0000256" key="2">
    <source>
        <dbReference type="ARBA" id="ARBA00022679"/>
    </source>
</evidence>
<comment type="catalytic activity">
    <reaction evidence="7 8">
        <text>CMP + ATP = CDP + ADP</text>
        <dbReference type="Rhea" id="RHEA:11600"/>
        <dbReference type="ChEBI" id="CHEBI:30616"/>
        <dbReference type="ChEBI" id="CHEBI:58069"/>
        <dbReference type="ChEBI" id="CHEBI:60377"/>
        <dbReference type="ChEBI" id="CHEBI:456216"/>
        <dbReference type="EC" id="2.7.4.25"/>
    </reaction>
</comment>
<dbReference type="Proteomes" id="UP000631034">
    <property type="component" value="Unassembled WGS sequence"/>
</dbReference>
<dbReference type="GO" id="GO:0006220">
    <property type="term" value="P:pyrimidine nucleotide metabolic process"/>
    <property type="evidence" value="ECO:0007669"/>
    <property type="project" value="UniProtKB-UniRule"/>
</dbReference>
<proteinExistence type="inferred from homology"/>
<evidence type="ECO:0000256" key="4">
    <source>
        <dbReference type="ARBA" id="ARBA00022777"/>
    </source>
</evidence>
<comment type="caution">
    <text evidence="10">The sequence shown here is derived from an EMBL/GenBank/DDBJ whole genome shotgun (WGS) entry which is preliminary data.</text>
</comment>
<keyword evidence="5 8" id="KW-0067">ATP-binding</keyword>
<keyword evidence="8" id="KW-0963">Cytoplasm</keyword>
<dbReference type="GO" id="GO:0036431">
    <property type="term" value="F:dCMP kinase activity"/>
    <property type="evidence" value="ECO:0007669"/>
    <property type="project" value="InterPro"/>
</dbReference>
<reference evidence="10" key="1">
    <citation type="submission" date="2020-10" db="EMBL/GenBank/DDBJ databases">
        <title>Genome sequence of the unusual species of purple photosynthetic bacteria, Phaeovibrio sulfidiphilus DSM 23193, type strain.</title>
        <authorList>
            <person name="Kyndt J.A."/>
            <person name="Meyer T.E."/>
        </authorList>
    </citation>
    <scope>NUCLEOTIDE SEQUENCE</scope>
    <source>
        <strain evidence="10">DSM 23193</strain>
    </source>
</reference>
<dbReference type="HAMAP" id="MF_00238">
    <property type="entry name" value="Cytidyl_kinase_type1"/>
    <property type="match status" value="1"/>
</dbReference>
<evidence type="ECO:0000313" key="10">
    <source>
        <dbReference type="EMBL" id="MBE1236679.1"/>
    </source>
</evidence>
<evidence type="ECO:0000259" key="9">
    <source>
        <dbReference type="Pfam" id="PF02224"/>
    </source>
</evidence>
<dbReference type="GO" id="GO:0005737">
    <property type="term" value="C:cytoplasm"/>
    <property type="evidence" value="ECO:0007669"/>
    <property type="project" value="UniProtKB-SubCell"/>
</dbReference>
<dbReference type="NCBIfam" id="TIGR00017">
    <property type="entry name" value="cmk"/>
    <property type="match status" value="1"/>
</dbReference>
<comment type="catalytic activity">
    <reaction evidence="6 8">
        <text>dCMP + ATP = dCDP + ADP</text>
        <dbReference type="Rhea" id="RHEA:25094"/>
        <dbReference type="ChEBI" id="CHEBI:30616"/>
        <dbReference type="ChEBI" id="CHEBI:57566"/>
        <dbReference type="ChEBI" id="CHEBI:58593"/>
        <dbReference type="ChEBI" id="CHEBI:456216"/>
        <dbReference type="EC" id="2.7.4.25"/>
    </reaction>
</comment>
<dbReference type="CDD" id="cd02020">
    <property type="entry name" value="CMPK"/>
    <property type="match status" value="1"/>
</dbReference>
<sequence>MIIAIDGPAAAGKGTLARRLAAHLGFAYLDTGRLYRAVGMSLVRAGIDPANEAAAVEAARSLDPALLSDESLSLDTAGTAASKVAVFPGVREALLQFQRDFARTPPGGLAGAVLDGRDIGTTVCPDAGVKLFVTASDAVRARRRTLELRQRGQEVTESEVLADMVARDRRDRERSVAPLAAAADAVEIDTSAMTADEAFEAACRVVFGRRG</sequence>
<keyword evidence="11" id="KW-1185">Reference proteome</keyword>
<keyword evidence="4 8" id="KW-0418">Kinase</keyword>
<accession>A0A8J7CD46</accession>
<dbReference type="Gene3D" id="3.40.50.300">
    <property type="entry name" value="P-loop containing nucleotide triphosphate hydrolases"/>
    <property type="match status" value="1"/>
</dbReference>
<dbReference type="EC" id="2.7.4.25" evidence="8"/>
<evidence type="ECO:0000256" key="5">
    <source>
        <dbReference type="ARBA" id="ARBA00022840"/>
    </source>
</evidence>
<dbReference type="RefSeq" id="WP_192533668.1">
    <property type="nucleotide sequence ID" value="NZ_JACZHT010000002.1"/>
</dbReference>
<evidence type="ECO:0000256" key="8">
    <source>
        <dbReference type="HAMAP-Rule" id="MF_00238"/>
    </source>
</evidence>
<dbReference type="InterPro" id="IPR011994">
    <property type="entry name" value="Cytidylate_kinase_dom"/>
</dbReference>
<gene>
    <name evidence="8" type="primary">cmk</name>
    <name evidence="10" type="ORF">IHV25_03305</name>
</gene>
<keyword evidence="2 8" id="KW-0808">Transferase</keyword>
<dbReference type="SUPFAM" id="SSF52540">
    <property type="entry name" value="P-loop containing nucleoside triphosphate hydrolases"/>
    <property type="match status" value="1"/>
</dbReference>
<protein>
    <recommendedName>
        <fullName evidence="8">Cytidylate kinase</fullName>
        <shortName evidence="8">CK</shortName>
        <ecNumber evidence="8">2.7.4.25</ecNumber>
    </recommendedName>
    <alternativeName>
        <fullName evidence="8">Cytidine monophosphate kinase</fullName>
        <shortName evidence="8">CMP kinase</shortName>
    </alternativeName>
</protein>
<feature type="domain" description="Cytidylate kinase" evidence="9">
    <location>
        <begin position="3"/>
        <end position="203"/>
    </location>
</feature>
<evidence type="ECO:0000256" key="6">
    <source>
        <dbReference type="ARBA" id="ARBA00047615"/>
    </source>
</evidence>
<dbReference type="EMBL" id="JACZHT010000002">
    <property type="protein sequence ID" value="MBE1236679.1"/>
    <property type="molecule type" value="Genomic_DNA"/>
</dbReference>
<dbReference type="InterPro" id="IPR027417">
    <property type="entry name" value="P-loop_NTPase"/>
</dbReference>
<comment type="similarity">
    <text evidence="1 8">Belongs to the cytidylate kinase family. Type 1 subfamily.</text>
</comment>
<evidence type="ECO:0000256" key="1">
    <source>
        <dbReference type="ARBA" id="ARBA00009427"/>
    </source>
</evidence>
<dbReference type="InterPro" id="IPR003136">
    <property type="entry name" value="Cytidylate_kin"/>
</dbReference>